<evidence type="ECO:0000313" key="8">
    <source>
        <dbReference type="Proteomes" id="UP000248764"/>
    </source>
</evidence>
<dbReference type="PROSITE" id="PS51898">
    <property type="entry name" value="TYR_RECOMBINASE"/>
    <property type="match status" value="1"/>
</dbReference>
<keyword evidence="2" id="KW-0229">DNA integration</keyword>
<feature type="compositionally biased region" description="Basic and acidic residues" evidence="5">
    <location>
        <begin position="410"/>
        <end position="427"/>
    </location>
</feature>
<feature type="domain" description="Tyr recombinase" evidence="6">
    <location>
        <begin position="189"/>
        <end position="382"/>
    </location>
</feature>
<keyword evidence="3" id="KW-0238">DNA-binding</keyword>
<evidence type="ECO:0000256" key="5">
    <source>
        <dbReference type="SAM" id="MobiDB-lite"/>
    </source>
</evidence>
<reference evidence="7 8" key="1">
    <citation type="submission" date="2018-01" db="EMBL/GenBank/DDBJ databases">
        <title>Draft genome sequence of Jiangella sp. GTF31.</title>
        <authorList>
            <person name="Sahin N."/>
            <person name="Ay H."/>
            <person name="Saygin H."/>
        </authorList>
    </citation>
    <scope>NUCLEOTIDE SEQUENCE [LARGE SCALE GENOMIC DNA]</scope>
    <source>
        <strain evidence="7 8">GTF31</strain>
    </source>
</reference>
<feature type="region of interest" description="Disordered" evidence="5">
    <location>
        <begin position="165"/>
        <end position="192"/>
    </location>
</feature>
<dbReference type="EMBL" id="POTW01000010">
    <property type="protein sequence ID" value="PZF85173.1"/>
    <property type="molecule type" value="Genomic_DNA"/>
</dbReference>
<gene>
    <name evidence="7" type="ORF">C1I92_06245</name>
</gene>
<evidence type="ECO:0000259" key="6">
    <source>
        <dbReference type="PROSITE" id="PS51898"/>
    </source>
</evidence>
<dbReference type="GO" id="GO:0003677">
    <property type="term" value="F:DNA binding"/>
    <property type="evidence" value="ECO:0007669"/>
    <property type="project" value="UniProtKB-KW"/>
</dbReference>
<evidence type="ECO:0000256" key="1">
    <source>
        <dbReference type="ARBA" id="ARBA00008857"/>
    </source>
</evidence>
<evidence type="ECO:0000256" key="3">
    <source>
        <dbReference type="ARBA" id="ARBA00023125"/>
    </source>
</evidence>
<dbReference type="InterPro" id="IPR050808">
    <property type="entry name" value="Phage_Integrase"/>
</dbReference>
<dbReference type="Gene3D" id="1.10.150.130">
    <property type="match status" value="1"/>
</dbReference>
<feature type="region of interest" description="Disordered" evidence="5">
    <location>
        <begin position="388"/>
        <end position="427"/>
    </location>
</feature>
<dbReference type="AlphaFoldDB" id="A0A2W2CY75"/>
<dbReference type="InterPro" id="IPR002104">
    <property type="entry name" value="Integrase_catalytic"/>
</dbReference>
<evidence type="ECO:0000313" key="7">
    <source>
        <dbReference type="EMBL" id="PZF85173.1"/>
    </source>
</evidence>
<accession>A0A2W2CY75</accession>
<keyword evidence="4" id="KW-0233">DNA recombination</keyword>
<dbReference type="PANTHER" id="PTHR30629">
    <property type="entry name" value="PROPHAGE INTEGRASE"/>
    <property type="match status" value="1"/>
</dbReference>
<dbReference type="InterPro" id="IPR011010">
    <property type="entry name" value="DNA_brk_join_enz"/>
</dbReference>
<dbReference type="Proteomes" id="UP000248764">
    <property type="component" value="Unassembled WGS sequence"/>
</dbReference>
<dbReference type="Gene3D" id="1.10.443.10">
    <property type="entry name" value="Intergrase catalytic core"/>
    <property type="match status" value="1"/>
</dbReference>
<dbReference type="PANTHER" id="PTHR30629:SF2">
    <property type="entry name" value="PROPHAGE INTEGRASE INTS-RELATED"/>
    <property type="match status" value="1"/>
</dbReference>
<name>A0A2W2CY75_9ACTN</name>
<dbReference type="Pfam" id="PF00589">
    <property type="entry name" value="Phage_integrase"/>
    <property type="match status" value="1"/>
</dbReference>
<sequence>MTRPERLPPLGVRIFCDVEVGQLKRGTVYWARVRWTDPVTKRREVVKKTHNSQDECEAWFDRMRRTAATGLDPGQTLADYIASIGDRWARQIDKTSTFDGYSSGLRLRVVPALGHLPVNMITAGLIDRVIDDWEDKGIGRSTIKNTIAPLVLVLNEAKRDELIERNPADDRARRTAVGRRTGHDEEEAPNPRDFALPDVAALEELVAEVVKAGRHPCWGDMVTMLATTAMRISEASGLEARYVDWDNGIIRVEWQLYPGRGGLVRKRTKGRRRRKVPIIEPLMPTLERLMKGRKPDDRLLRGPRGGVITTATLRDATRWDELVTRLGHPALVRHGLRHTALTWMADAGISLDVLQQVAGHQSPDVTSRYLHPDLSALKAAGESFSAWWSKPGPKPPRLRVIGGGSGPEKSPVDLRQRDSSTSRADRI</sequence>
<protein>
    <submittedName>
        <fullName evidence="7">Site-specific integrase</fullName>
    </submittedName>
</protein>
<dbReference type="InterPro" id="IPR010998">
    <property type="entry name" value="Integrase_recombinase_N"/>
</dbReference>
<evidence type="ECO:0000256" key="2">
    <source>
        <dbReference type="ARBA" id="ARBA00022908"/>
    </source>
</evidence>
<comment type="similarity">
    <text evidence="1">Belongs to the 'phage' integrase family.</text>
</comment>
<dbReference type="CDD" id="cd00796">
    <property type="entry name" value="INT_Rci_Hp1_C"/>
    <property type="match status" value="1"/>
</dbReference>
<proteinExistence type="inferred from homology"/>
<dbReference type="SUPFAM" id="SSF56349">
    <property type="entry name" value="DNA breaking-rejoining enzymes"/>
    <property type="match status" value="1"/>
</dbReference>
<dbReference type="GO" id="GO:0006310">
    <property type="term" value="P:DNA recombination"/>
    <property type="evidence" value="ECO:0007669"/>
    <property type="project" value="UniProtKB-KW"/>
</dbReference>
<dbReference type="GO" id="GO:0015074">
    <property type="term" value="P:DNA integration"/>
    <property type="evidence" value="ECO:0007669"/>
    <property type="project" value="UniProtKB-KW"/>
</dbReference>
<organism evidence="7 8">
    <name type="scientific">Jiangella anatolica</name>
    <dbReference type="NCBI Taxonomy" id="2670374"/>
    <lineage>
        <taxon>Bacteria</taxon>
        <taxon>Bacillati</taxon>
        <taxon>Actinomycetota</taxon>
        <taxon>Actinomycetes</taxon>
        <taxon>Jiangellales</taxon>
        <taxon>Jiangellaceae</taxon>
        <taxon>Jiangella</taxon>
    </lineage>
</organism>
<evidence type="ECO:0000256" key="4">
    <source>
        <dbReference type="ARBA" id="ARBA00023172"/>
    </source>
</evidence>
<comment type="caution">
    <text evidence="7">The sequence shown here is derived from an EMBL/GenBank/DDBJ whole genome shotgun (WGS) entry which is preliminary data.</text>
</comment>
<dbReference type="InterPro" id="IPR013762">
    <property type="entry name" value="Integrase-like_cat_sf"/>
</dbReference>
<keyword evidence="8" id="KW-1185">Reference proteome</keyword>